<dbReference type="AlphaFoldDB" id="A0A645CNA5"/>
<organism evidence="1">
    <name type="scientific">bioreactor metagenome</name>
    <dbReference type="NCBI Taxonomy" id="1076179"/>
    <lineage>
        <taxon>unclassified sequences</taxon>
        <taxon>metagenomes</taxon>
        <taxon>ecological metagenomes</taxon>
    </lineage>
</organism>
<name>A0A645CNA5_9ZZZZ</name>
<protein>
    <submittedName>
        <fullName evidence="1">Uncharacterized protein</fullName>
    </submittedName>
</protein>
<proteinExistence type="predicted"/>
<dbReference type="EMBL" id="VSSQ01028707">
    <property type="protein sequence ID" value="MPM78530.1"/>
    <property type="molecule type" value="Genomic_DNA"/>
</dbReference>
<comment type="caution">
    <text evidence="1">The sequence shown here is derived from an EMBL/GenBank/DDBJ whole genome shotgun (WGS) entry which is preliminary data.</text>
</comment>
<sequence>MLFQGAYSLEVWCLILKRESSFRKRVIICCLKPRFSIMNQKLLLRIKGFPKHWNCGGGMIHFYLPRKEALHLFFPIRSSGFFIRNKSVLSAFHMAGESTLMVVRTPLSVLNWTADHTSTRNTGGIHCPGIFM</sequence>
<gene>
    <name evidence="1" type="ORF">SDC9_125541</name>
</gene>
<reference evidence="1" key="1">
    <citation type="submission" date="2019-08" db="EMBL/GenBank/DDBJ databases">
        <authorList>
            <person name="Kucharzyk K."/>
            <person name="Murdoch R.W."/>
            <person name="Higgins S."/>
            <person name="Loffler F."/>
        </authorList>
    </citation>
    <scope>NUCLEOTIDE SEQUENCE</scope>
</reference>
<accession>A0A645CNA5</accession>
<evidence type="ECO:0000313" key="1">
    <source>
        <dbReference type="EMBL" id="MPM78530.1"/>
    </source>
</evidence>